<dbReference type="EMBL" id="HBGE01040304">
    <property type="protein sequence ID" value="CAD9135514.1"/>
    <property type="molecule type" value="Transcribed_RNA"/>
</dbReference>
<feature type="compositionally biased region" description="Low complexity" evidence="1">
    <location>
        <begin position="62"/>
        <end position="75"/>
    </location>
</feature>
<feature type="compositionally biased region" description="Polar residues" evidence="1">
    <location>
        <begin position="350"/>
        <end position="362"/>
    </location>
</feature>
<name>A0A7S1MM38_ALECA</name>
<accession>A0A7S1MM38</accession>
<organism evidence="2">
    <name type="scientific">Alexandrium catenella</name>
    <name type="common">Red tide dinoflagellate</name>
    <name type="synonym">Gonyaulax catenella</name>
    <dbReference type="NCBI Taxonomy" id="2925"/>
    <lineage>
        <taxon>Eukaryota</taxon>
        <taxon>Sar</taxon>
        <taxon>Alveolata</taxon>
        <taxon>Dinophyceae</taxon>
        <taxon>Gonyaulacales</taxon>
        <taxon>Pyrocystaceae</taxon>
        <taxon>Alexandrium</taxon>
    </lineage>
</organism>
<evidence type="ECO:0000256" key="1">
    <source>
        <dbReference type="SAM" id="MobiDB-lite"/>
    </source>
</evidence>
<proteinExistence type="predicted"/>
<sequence length="449" mass="48072">MAPAAELPESEADGAAAAAAPAGGAGQAAGMVKVELEDPEKAAAAAAAEATEEAADYGGPGADEPPAAPAEAAGPLRAMPDYGDLIDDADGGQRPPPVRGAVKPEDIDTKAEPRPIAIHVYGVQRLTRSHLEEVFSAKGLPLFVRIEWLSDDNVLCIFRSAEEATSVLAGLRTGFDDAVTPNDAPPGPGLWRAQRSMLEFREATTADVPDPTNRRLHRAGRQVREFRFWEAMKDQTRTILDAEESKVGHKRPLPSGEDAIAAAEWDDFGAPPGKRRRVGQAAMSDEEPIDMLEEMAKQDKVILTKTEEGDIQASKLSNDTSLVNPPIEEETWATGRWREGSGNWGGWGRQDNSGWRSNNRGGSWQHDDRRGSWQGGGGNWVAGGDARKRRRDPKGPSRGAAEVLGAEPAKDLDEEERAKRARRGDRFGVSRGGPGDGAPIAAKEEIPAQ</sequence>
<reference evidence="2" key="1">
    <citation type="submission" date="2021-01" db="EMBL/GenBank/DDBJ databases">
        <authorList>
            <person name="Corre E."/>
            <person name="Pelletier E."/>
            <person name="Niang G."/>
            <person name="Scheremetjew M."/>
            <person name="Finn R."/>
            <person name="Kale V."/>
            <person name="Holt S."/>
            <person name="Cochrane G."/>
            <person name="Meng A."/>
            <person name="Brown T."/>
            <person name="Cohen L."/>
        </authorList>
    </citation>
    <scope>NUCLEOTIDE SEQUENCE</scope>
    <source>
        <strain evidence="2">OF101</strain>
    </source>
</reference>
<protein>
    <submittedName>
        <fullName evidence="2">Uncharacterized protein</fullName>
    </submittedName>
</protein>
<gene>
    <name evidence="2" type="ORF">ACAT0790_LOCUS24292</name>
</gene>
<feature type="region of interest" description="Disordered" evidence="1">
    <location>
        <begin position="1"/>
        <end position="110"/>
    </location>
</feature>
<feature type="compositionally biased region" description="Low complexity" evidence="1">
    <location>
        <begin position="13"/>
        <end position="22"/>
    </location>
</feature>
<dbReference type="AlphaFoldDB" id="A0A7S1MM38"/>
<feature type="region of interest" description="Disordered" evidence="1">
    <location>
        <begin position="337"/>
        <end position="449"/>
    </location>
</feature>
<evidence type="ECO:0000313" key="2">
    <source>
        <dbReference type="EMBL" id="CAD9135514.1"/>
    </source>
</evidence>